<protein>
    <recommendedName>
        <fullName evidence="2">NACHT domain-containing protein</fullName>
    </recommendedName>
</protein>
<evidence type="ECO:0000259" key="2">
    <source>
        <dbReference type="PROSITE" id="PS50837"/>
    </source>
</evidence>
<dbReference type="OrthoDB" id="5967843at2759"/>
<dbReference type="PROSITE" id="PS50837">
    <property type="entry name" value="NACHT"/>
    <property type="match status" value="1"/>
</dbReference>
<gene>
    <name evidence="3" type="ORF">HYPSUDRAFT_208407</name>
</gene>
<dbReference type="Proteomes" id="UP000054270">
    <property type="component" value="Unassembled WGS sequence"/>
</dbReference>
<dbReference type="SUPFAM" id="SSF52540">
    <property type="entry name" value="P-loop containing nucleoside triphosphate hydrolases"/>
    <property type="match status" value="2"/>
</dbReference>
<dbReference type="OMA" id="YVWNEIT"/>
<sequence>MAAPTRNEMLRNAHGNNIRDSTLMQVNGDYHHNQYNQNHYNNFVSPEVRKQEALRRLFEHIAPGAFHDSAERRDPPKCHPHTREAVIRDILAWARKPANLRLLMWIYGPAGAGKSAIMQTIAEYCAHLGILGGSFFFFRSAEKRNITDHLIPTLAYQLSRRVPHFEDHLVTAILGDWAVFSRNMESQMKTLILGPMAAAAADNSHSSQSFYVMLVDGLDECQLEASHREVIDLLSSSASPHLRFIIASRPELAIRQSFSIPYVQNQTQTLALDDNYLPDNDIWRFLQDKFLDIQRTHMLRHLLPQDWPGSNIMDTLVHNSSGQFIYAATIIRYIESPRHSPIEHLATVLRAQLSPEQPDTPFALLDALYHQIFGAVADLTAVLDIFRVMLSDTHDKAEDAIILTKSS</sequence>
<evidence type="ECO:0000313" key="3">
    <source>
        <dbReference type="EMBL" id="KJA14778.1"/>
    </source>
</evidence>
<dbReference type="AlphaFoldDB" id="A0A0D2LVC2"/>
<accession>A0A0D2LVC2</accession>
<dbReference type="InterPro" id="IPR007111">
    <property type="entry name" value="NACHT_NTPase"/>
</dbReference>
<name>A0A0D2LVC2_HYPSF</name>
<evidence type="ECO:0000313" key="4">
    <source>
        <dbReference type="Proteomes" id="UP000054270"/>
    </source>
</evidence>
<dbReference type="STRING" id="945553.A0A0D2LVC2"/>
<feature type="domain" description="NACHT" evidence="2">
    <location>
        <begin position="102"/>
        <end position="250"/>
    </location>
</feature>
<dbReference type="Gene3D" id="3.40.50.300">
    <property type="entry name" value="P-loop containing nucleotide triphosphate hydrolases"/>
    <property type="match status" value="1"/>
</dbReference>
<reference evidence="4" key="1">
    <citation type="submission" date="2014-04" db="EMBL/GenBank/DDBJ databases">
        <title>Evolutionary Origins and Diversification of the Mycorrhizal Mutualists.</title>
        <authorList>
            <consortium name="DOE Joint Genome Institute"/>
            <consortium name="Mycorrhizal Genomics Consortium"/>
            <person name="Kohler A."/>
            <person name="Kuo A."/>
            <person name="Nagy L.G."/>
            <person name="Floudas D."/>
            <person name="Copeland A."/>
            <person name="Barry K.W."/>
            <person name="Cichocki N."/>
            <person name="Veneault-Fourrey C."/>
            <person name="LaButti K."/>
            <person name="Lindquist E.A."/>
            <person name="Lipzen A."/>
            <person name="Lundell T."/>
            <person name="Morin E."/>
            <person name="Murat C."/>
            <person name="Riley R."/>
            <person name="Ohm R."/>
            <person name="Sun H."/>
            <person name="Tunlid A."/>
            <person name="Henrissat B."/>
            <person name="Grigoriev I.V."/>
            <person name="Hibbett D.S."/>
            <person name="Martin F."/>
        </authorList>
    </citation>
    <scope>NUCLEOTIDE SEQUENCE [LARGE SCALE GENOMIC DNA]</scope>
    <source>
        <strain evidence="4">FD-334 SS-4</strain>
    </source>
</reference>
<dbReference type="PANTHER" id="PTHR10039">
    <property type="entry name" value="AMELOGENIN"/>
    <property type="match status" value="1"/>
</dbReference>
<proteinExistence type="predicted"/>
<dbReference type="Pfam" id="PF24883">
    <property type="entry name" value="NPHP3_N"/>
    <property type="match status" value="1"/>
</dbReference>
<dbReference type="PANTHER" id="PTHR10039:SF17">
    <property type="entry name" value="FUNGAL STAND N-TERMINAL GOODBYE DOMAIN-CONTAINING PROTEIN-RELATED"/>
    <property type="match status" value="1"/>
</dbReference>
<evidence type="ECO:0000256" key="1">
    <source>
        <dbReference type="ARBA" id="ARBA00022737"/>
    </source>
</evidence>
<keyword evidence="1" id="KW-0677">Repeat</keyword>
<dbReference type="InterPro" id="IPR027417">
    <property type="entry name" value="P-loop_NTPase"/>
</dbReference>
<dbReference type="InterPro" id="IPR056884">
    <property type="entry name" value="NPHP3-like_N"/>
</dbReference>
<keyword evidence="4" id="KW-1185">Reference proteome</keyword>
<organism evidence="3 4">
    <name type="scientific">Hypholoma sublateritium (strain FD-334 SS-4)</name>
    <dbReference type="NCBI Taxonomy" id="945553"/>
    <lineage>
        <taxon>Eukaryota</taxon>
        <taxon>Fungi</taxon>
        <taxon>Dikarya</taxon>
        <taxon>Basidiomycota</taxon>
        <taxon>Agaricomycotina</taxon>
        <taxon>Agaricomycetes</taxon>
        <taxon>Agaricomycetidae</taxon>
        <taxon>Agaricales</taxon>
        <taxon>Agaricineae</taxon>
        <taxon>Strophariaceae</taxon>
        <taxon>Hypholoma</taxon>
    </lineage>
</organism>
<dbReference type="EMBL" id="KN817665">
    <property type="protein sequence ID" value="KJA14778.1"/>
    <property type="molecule type" value="Genomic_DNA"/>
</dbReference>